<dbReference type="PANTHER" id="PTHR45636">
    <property type="entry name" value="PAIRED BOX PROTEIN PAX-6-RELATED-RELATED"/>
    <property type="match status" value="1"/>
</dbReference>
<reference evidence="22" key="2">
    <citation type="submission" date="2020-08" db="EMBL/GenBank/DDBJ databases">
        <authorList>
            <person name="Kikuchi T."/>
        </authorList>
    </citation>
    <scope>NUCLEOTIDE SEQUENCE</scope>
    <source>
        <strain evidence="21">Ka4C1</strain>
    </source>
</reference>
<comment type="similarity">
    <text evidence="3">Belongs to the paired homeobox family.</text>
</comment>
<dbReference type="InterPro" id="IPR001356">
    <property type="entry name" value="HD"/>
</dbReference>
<dbReference type="PANTHER" id="PTHR45636:SF49">
    <property type="entry name" value="PAIRED BOX PROTEIN 3 HOMOLOG"/>
    <property type="match status" value="1"/>
</dbReference>
<reference evidence="25" key="1">
    <citation type="submission" date="2016-11" db="UniProtKB">
        <authorList>
            <consortium name="WormBaseParasite"/>
        </authorList>
    </citation>
    <scope>IDENTIFICATION</scope>
</reference>
<keyword evidence="18" id="KW-0732">Signal</keyword>
<accession>A0A1I7SVW1</accession>
<evidence type="ECO:0000256" key="10">
    <source>
        <dbReference type="ARBA" id="ARBA00023125"/>
    </source>
</evidence>
<evidence type="ECO:0000256" key="11">
    <source>
        <dbReference type="ARBA" id="ARBA00023136"/>
    </source>
</evidence>
<dbReference type="PROSITE" id="PS51057">
    <property type="entry name" value="PAIRED_2"/>
    <property type="match status" value="1"/>
</dbReference>
<comment type="subcellular location">
    <subcellularLocation>
        <location evidence="2">Membrane</location>
    </subcellularLocation>
    <subcellularLocation>
        <location evidence="1 14 15">Nucleus</location>
    </subcellularLocation>
</comment>
<dbReference type="GO" id="GO:0005634">
    <property type="term" value="C:nucleus"/>
    <property type="evidence" value="ECO:0007669"/>
    <property type="project" value="UniProtKB-SubCell"/>
</dbReference>
<dbReference type="SMART" id="SM00389">
    <property type="entry name" value="HOX"/>
    <property type="match status" value="1"/>
</dbReference>
<dbReference type="GO" id="GO:0000978">
    <property type="term" value="F:RNA polymerase II cis-regulatory region sequence-specific DNA binding"/>
    <property type="evidence" value="ECO:0007669"/>
    <property type="project" value="TreeGrafter"/>
</dbReference>
<keyword evidence="8 17" id="KW-1133">Transmembrane helix</keyword>
<feature type="DNA-binding region" description="Homeobox" evidence="14">
    <location>
        <begin position="414"/>
        <end position="473"/>
    </location>
</feature>
<dbReference type="EMBL" id="CAJFCV020000002">
    <property type="protein sequence ID" value="CAG9098378.1"/>
    <property type="molecule type" value="Genomic_DNA"/>
</dbReference>
<dbReference type="GO" id="GO:0000981">
    <property type="term" value="F:DNA-binding transcription factor activity, RNA polymerase II-specific"/>
    <property type="evidence" value="ECO:0007669"/>
    <property type="project" value="TreeGrafter"/>
</dbReference>
<evidence type="ECO:0000256" key="2">
    <source>
        <dbReference type="ARBA" id="ARBA00004370"/>
    </source>
</evidence>
<dbReference type="PROSITE" id="PS50071">
    <property type="entry name" value="HOMEOBOX_2"/>
    <property type="match status" value="1"/>
</dbReference>
<evidence type="ECO:0000313" key="21">
    <source>
        <dbReference type="EMBL" id="CAD5215959.1"/>
    </source>
</evidence>
<evidence type="ECO:0000313" key="23">
    <source>
        <dbReference type="Proteomes" id="UP000095284"/>
    </source>
</evidence>
<feature type="domain" description="Homeobox" evidence="19">
    <location>
        <begin position="412"/>
        <end position="472"/>
    </location>
</feature>
<evidence type="ECO:0000256" key="4">
    <source>
        <dbReference type="ARBA" id="ARBA00007264"/>
    </source>
</evidence>
<dbReference type="SMR" id="A0A1I7SVW1"/>
<feature type="region of interest" description="Disordered" evidence="16">
    <location>
        <begin position="362"/>
        <end position="384"/>
    </location>
</feature>
<dbReference type="Pfam" id="PF05434">
    <property type="entry name" value="Tmemb_9"/>
    <property type="match status" value="1"/>
</dbReference>
<evidence type="ECO:0000256" key="3">
    <source>
        <dbReference type="ARBA" id="ARBA00005733"/>
    </source>
</evidence>
<evidence type="ECO:0000256" key="9">
    <source>
        <dbReference type="ARBA" id="ARBA00023015"/>
    </source>
</evidence>
<keyword evidence="10 14" id="KW-0238">DNA-binding</keyword>
<evidence type="ECO:0000256" key="12">
    <source>
        <dbReference type="ARBA" id="ARBA00023163"/>
    </source>
</evidence>
<feature type="domain" description="Paired" evidence="20">
    <location>
        <begin position="233"/>
        <end position="360"/>
    </location>
</feature>
<keyword evidence="5" id="KW-0217">Developmental protein</keyword>
<keyword evidence="7" id="KW-0563">Paired box</keyword>
<dbReference type="Proteomes" id="UP000095284">
    <property type="component" value="Unplaced"/>
</dbReference>
<dbReference type="InterPro" id="IPR008853">
    <property type="entry name" value="TMEM9/TMEM9B"/>
</dbReference>
<dbReference type="InterPro" id="IPR001523">
    <property type="entry name" value="Paired_dom"/>
</dbReference>
<evidence type="ECO:0000256" key="17">
    <source>
        <dbReference type="SAM" id="Phobius"/>
    </source>
</evidence>
<dbReference type="Pfam" id="PF00292">
    <property type="entry name" value="PAX"/>
    <property type="match status" value="1"/>
</dbReference>
<dbReference type="GO" id="GO:0005765">
    <property type="term" value="C:lysosomal membrane"/>
    <property type="evidence" value="ECO:0007669"/>
    <property type="project" value="InterPro"/>
</dbReference>
<dbReference type="CDD" id="cd00086">
    <property type="entry name" value="homeodomain"/>
    <property type="match status" value="1"/>
</dbReference>
<evidence type="ECO:0000256" key="16">
    <source>
        <dbReference type="SAM" id="MobiDB-lite"/>
    </source>
</evidence>
<keyword evidence="14 15" id="KW-0371">Homeobox</keyword>
<keyword evidence="13 14" id="KW-0539">Nucleus</keyword>
<organism evidence="23 25">
    <name type="scientific">Bursaphelenchus xylophilus</name>
    <name type="common">Pinewood nematode worm</name>
    <name type="synonym">Aphelenchoides xylophilus</name>
    <dbReference type="NCBI Taxonomy" id="6326"/>
    <lineage>
        <taxon>Eukaryota</taxon>
        <taxon>Metazoa</taxon>
        <taxon>Ecdysozoa</taxon>
        <taxon>Nematoda</taxon>
        <taxon>Chromadorea</taxon>
        <taxon>Rhabditida</taxon>
        <taxon>Tylenchina</taxon>
        <taxon>Tylenchomorpha</taxon>
        <taxon>Aphelenchoidea</taxon>
        <taxon>Aphelenchoididae</taxon>
        <taxon>Bursaphelenchus</taxon>
    </lineage>
</organism>
<protein>
    <submittedName>
        <fullName evidence="21">(pine wood nematode) hypothetical protein</fullName>
    </submittedName>
</protein>
<proteinExistence type="inferred from homology"/>
<dbReference type="Proteomes" id="UP000659654">
    <property type="component" value="Unassembled WGS sequence"/>
</dbReference>
<gene>
    <name evidence="21" type="ORF">BXYJ_LOCUS4290</name>
</gene>
<keyword evidence="6 17" id="KW-0812">Transmembrane</keyword>
<dbReference type="InterPro" id="IPR043565">
    <property type="entry name" value="PAX_fam"/>
</dbReference>
<dbReference type="WBParaSite" id="BXY_1719100.1">
    <property type="protein sequence ID" value="BXY_1719100.1"/>
    <property type="gene ID" value="BXY_1719100"/>
</dbReference>
<feature type="region of interest" description="Disordered" evidence="16">
    <location>
        <begin position="396"/>
        <end position="420"/>
    </location>
</feature>
<evidence type="ECO:0000256" key="8">
    <source>
        <dbReference type="ARBA" id="ARBA00022989"/>
    </source>
</evidence>
<keyword evidence="12" id="KW-0804">Transcription</keyword>
<keyword evidence="9" id="KW-0805">Transcription regulation</keyword>
<evidence type="ECO:0000256" key="13">
    <source>
        <dbReference type="ARBA" id="ARBA00023242"/>
    </source>
</evidence>
<feature type="transmembrane region" description="Helical" evidence="17">
    <location>
        <begin position="96"/>
        <end position="122"/>
    </location>
</feature>
<feature type="chain" id="PRO_5036308833" evidence="18">
    <location>
        <begin position="21"/>
        <end position="532"/>
    </location>
</feature>
<dbReference type="SMART" id="SM00351">
    <property type="entry name" value="PAX"/>
    <property type="match status" value="1"/>
</dbReference>
<evidence type="ECO:0000313" key="25">
    <source>
        <dbReference type="WBParaSite" id="BXY_1719100.1"/>
    </source>
</evidence>
<evidence type="ECO:0000256" key="6">
    <source>
        <dbReference type="ARBA" id="ARBA00022692"/>
    </source>
</evidence>
<evidence type="ECO:0000256" key="15">
    <source>
        <dbReference type="RuleBase" id="RU000682"/>
    </source>
</evidence>
<dbReference type="eggNOG" id="KOG0849">
    <property type="taxonomic scope" value="Eukaryota"/>
</dbReference>
<dbReference type="SUPFAM" id="SSF46689">
    <property type="entry name" value="Homeodomain-like"/>
    <property type="match status" value="2"/>
</dbReference>
<evidence type="ECO:0000256" key="14">
    <source>
        <dbReference type="PROSITE-ProRule" id="PRU00108"/>
    </source>
</evidence>
<evidence type="ECO:0000259" key="20">
    <source>
        <dbReference type="PROSITE" id="PS51057"/>
    </source>
</evidence>
<dbReference type="AlphaFoldDB" id="A0A1I7SVW1"/>
<dbReference type="EMBL" id="CAJFDI010000002">
    <property type="protein sequence ID" value="CAD5215959.1"/>
    <property type="molecule type" value="Genomic_DNA"/>
</dbReference>
<dbReference type="InterPro" id="IPR009057">
    <property type="entry name" value="Homeodomain-like_sf"/>
</dbReference>
<evidence type="ECO:0000259" key="19">
    <source>
        <dbReference type="PROSITE" id="PS50071"/>
    </source>
</evidence>
<evidence type="ECO:0000313" key="22">
    <source>
        <dbReference type="EMBL" id="CAG9098378.1"/>
    </source>
</evidence>
<dbReference type="InterPro" id="IPR036388">
    <property type="entry name" value="WH-like_DNA-bd_sf"/>
</dbReference>
<name>A0A1I7SVW1_BURXY</name>
<evidence type="ECO:0000256" key="7">
    <source>
        <dbReference type="ARBA" id="ARBA00022724"/>
    </source>
</evidence>
<keyword evidence="24" id="KW-1185">Reference proteome</keyword>
<evidence type="ECO:0000256" key="18">
    <source>
        <dbReference type="SAM" id="SignalP"/>
    </source>
</evidence>
<dbReference type="OrthoDB" id="3225452at2759"/>
<dbReference type="Pfam" id="PF00046">
    <property type="entry name" value="Homeodomain"/>
    <property type="match status" value="1"/>
</dbReference>
<sequence length="532" mass="60223">MKSEVLILLFVILSVKLVEANFEDSRCRCTCPSTKYFAGPNSTDNKRRYYTKTNVLSSNCNPQNVVKVSVKGVVDSSHLDAFLANCDCRFESRNTILLKVVVIFVICVLALLGSYMLFLTILDPMFKRRKLSVTYKRQDDEIEDNIFGEPTVDTNGSIPLKVQQKAVSVLDKVEDKTSKWKSDVQEQRRKIDRVLNAYHNREKRARVTRDGKRKTMKVPFSETKSHEIATIMGQKRVNQLGGHYINGKPLPNSMRIAIVNMHNQGIKPCVISRQLKISHGAVSKILNRFNETGSVAPGQIGGNPRKRQIVQSVERQIFEFKEMNPSSSSLDIQQHLIHSGHCTRDTVPTVNSITRHLKSRGLIGHSRSPRECGTPISPTNSDKKLNHSIENILGIQNNSTESRYQLESPTSSNGSRSRTNFSQEQIDILERFYGKSSYPSAAEKEEVSRLTGLSQDKIGVWFSNRRARLRKTLTTSTMSPDPTSYFKFNPQLIQQFLQLQNPSFPTVFPTLPLYPIPKPLLFNGLQDPLYSS</sequence>
<evidence type="ECO:0000256" key="5">
    <source>
        <dbReference type="ARBA" id="ARBA00022473"/>
    </source>
</evidence>
<evidence type="ECO:0000256" key="1">
    <source>
        <dbReference type="ARBA" id="ARBA00004123"/>
    </source>
</evidence>
<dbReference type="Gene3D" id="1.10.10.60">
    <property type="entry name" value="Homeodomain-like"/>
    <property type="match status" value="1"/>
</dbReference>
<keyword evidence="11 17" id="KW-0472">Membrane</keyword>
<dbReference type="Proteomes" id="UP000582659">
    <property type="component" value="Unassembled WGS sequence"/>
</dbReference>
<feature type="signal peptide" evidence="18">
    <location>
        <begin position="1"/>
        <end position="20"/>
    </location>
</feature>
<comment type="similarity">
    <text evidence="4">Belongs to the TMEM9 family.</text>
</comment>
<dbReference type="PRINTS" id="PR00027">
    <property type="entry name" value="PAIREDBOX"/>
</dbReference>
<evidence type="ECO:0000313" key="24">
    <source>
        <dbReference type="Proteomes" id="UP000659654"/>
    </source>
</evidence>
<dbReference type="Gene3D" id="1.10.10.10">
    <property type="entry name" value="Winged helix-like DNA-binding domain superfamily/Winged helix DNA-binding domain"/>
    <property type="match status" value="2"/>
</dbReference>